<evidence type="ECO:0000256" key="1">
    <source>
        <dbReference type="SAM" id="SignalP"/>
    </source>
</evidence>
<accession>A0A6P1BVL5</accession>
<keyword evidence="1" id="KW-0732">Signal</keyword>
<organism evidence="2 3">
    <name type="scientific">Bradyrhizobium uaiense</name>
    <dbReference type="NCBI Taxonomy" id="2594946"/>
    <lineage>
        <taxon>Bacteria</taxon>
        <taxon>Pseudomonadati</taxon>
        <taxon>Pseudomonadota</taxon>
        <taxon>Alphaproteobacteria</taxon>
        <taxon>Hyphomicrobiales</taxon>
        <taxon>Nitrobacteraceae</taxon>
        <taxon>Bradyrhizobium</taxon>
    </lineage>
</organism>
<sequence>MGRTSRLRPWLFPGPTPLLILASSIVLGQLHAAAGAPREHPKGEWRDATARWAYRCRAHSAAYAICVRDVMWRGLSRLTDIALGAMVREEFVGN</sequence>
<proteinExistence type="predicted"/>
<feature type="signal peptide" evidence="1">
    <location>
        <begin position="1"/>
        <end position="28"/>
    </location>
</feature>
<evidence type="ECO:0008006" key="4">
    <source>
        <dbReference type="Google" id="ProtNLM"/>
    </source>
</evidence>
<feature type="chain" id="PRO_5026833523" description="Secreted protein" evidence="1">
    <location>
        <begin position="29"/>
        <end position="94"/>
    </location>
</feature>
<comment type="caution">
    <text evidence="2">The sequence shown here is derived from an EMBL/GenBank/DDBJ whole genome shotgun (WGS) entry which is preliminary data.</text>
</comment>
<name>A0A6P1BVL5_9BRAD</name>
<keyword evidence="3" id="KW-1185">Reference proteome</keyword>
<protein>
    <recommendedName>
        <fullName evidence="4">Secreted protein</fullName>
    </recommendedName>
</protein>
<reference evidence="2 3" key="1">
    <citation type="journal article" date="2020" name="Arch. Microbiol.">
        <title>Bradyrhizobium uaiense sp. nov., a new highly efficient cowpea symbiont.</title>
        <authorList>
            <person name="Cabral Michel D."/>
            <person name="Azarias Guimaraes A."/>
            <person name="Martins da Costa E."/>
            <person name="Soares de Carvalho T."/>
            <person name="Balsanelli E."/>
            <person name="Willems A."/>
            <person name="Maltempi de Souza E."/>
            <person name="de Souza Moreira F.M."/>
        </authorList>
    </citation>
    <scope>NUCLEOTIDE SEQUENCE [LARGE SCALE GENOMIC DNA]</scope>
    <source>
        <strain evidence="2 3">UFLA 03-164</strain>
    </source>
</reference>
<dbReference type="Proteomes" id="UP000468531">
    <property type="component" value="Unassembled WGS sequence"/>
</dbReference>
<gene>
    <name evidence="2" type="ORF">FNJ47_44535</name>
</gene>
<dbReference type="EMBL" id="VKHP01000381">
    <property type="protein sequence ID" value="NEV02568.1"/>
    <property type="molecule type" value="Genomic_DNA"/>
</dbReference>
<dbReference type="AlphaFoldDB" id="A0A6P1BVL5"/>
<evidence type="ECO:0000313" key="2">
    <source>
        <dbReference type="EMBL" id="NEV02568.1"/>
    </source>
</evidence>
<evidence type="ECO:0000313" key="3">
    <source>
        <dbReference type="Proteomes" id="UP000468531"/>
    </source>
</evidence>